<keyword evidence="10 12" id="KW-0472">Membrane</keyword>
<reference evidence="14 15" key="1">
    <citation type="submission" date="2023-03" db="EMBL/GenBank/DDBJ databases">
        <title>YIM 152171 draft genome.</title>
        <authorList>
            <person name="Yang Z."/>
        </authorList>
    </citation>
    <scope>NUCLEOTIDE SEQUENCE [LARGE SCALE GENOMIC DNA]</scope>
    <source>
        <strain evidence="14 15">YIM 152171</strain>
    </source>
</reference>
<evidence type="ECO:0000256" key="11">
    <source>
        <dbReference type="ARBA" id="ARBA00023160"/>
    </source>
</evidence>
<evidence type="ECO:0000256" key="9">
    <source>
        <dbReference type="ARBA" id="ARBA00023098"/>
    </source>
</evidence>
<accession>A0AAP3XS02</accession>
<dbReference type="GO" id="GO:0016717">
    <property type="term" value="F:oxidoreductase activity, acting on paired donors, with oxidation of a pair of donors resulting in the reduction of molecular oxygen to two molecules of water"/>
    <property type="evidence" value="ECO:0007669"/>
    <property type="project" value="InterPro"/>
</dbReference>
<evidence type="ECO:0000256" key="2">
    <source>
        <dbReference type="ARBA" id="ARBA00008749"/>
    </source>
</evidence>
<evidence type="ECO:0000256" key="3">
    <source>
        <dbReference type="ARBA" id="ARBA00022516"/>
    </source>
</evidence>
<protein>
    <submittedName>
        <fullName evidence="14">Acyl-CoA desaturase</fullName>
    </submittedName>
</protein>
<gene>
    <name evidence="14" type="ORF">PZ740_10210</name>
</gene>
<comment type="subcellular location">
    <subcellularLocation>
        <location evidence="1">Membrane</location>
        <topology evidence="1">Multi-pass membrane protein</topology>
    </subcellularLocation>
</comment>
<dbReference type="GO" id="GO:0006633">
    <property type="term" value="P:fatty acid biosynthetic process"/>
    <property type="evidence" value="ECO:0007669"/>
    <property type="project" value="UniProtKB-KW"/>
</dbReference>
<evidence type="ECO:0000313" key="15">
    <source>
        <dbReference type="Proteomes" id="UP001301140"/>
    </source>
</evidence>
<dbReference type="InterPro" id="IPR015876">
    <property type="entry name" value="Acyl-CoA_DS"/>
</dbReference>
<evidence type="ECO:0000256" key="5">
    <source>
        <dbReference type="ARBA" id="ARBA00022832"/>
    </source>
</evidence>
<evidence type="ECO:0000256" key="1">
    <source>
        <dbReference type="ARBA" id="ARBA00004141"/>
    </source>
</evidence>
<organism evidence="14 15">
    <name type="scientific">Marinimicrococcus flavescens</name>
    <dbReference type="NCBI Taxonomy" id="3031815"/>
    <lineage>
        <taxon>Bacteria</taxon>
        <taxon>Pseudomonadati</taxon>
        <taxon>Pseudomonadota</taxon>
        <taxon>Alphaproteobacteria</taxon>
        <taxon>Geminicoccales</taxon>
        <taxon>Geminicoccaceae</taxon>
        <taxon>Marinimicrococcus</taxon>
    </lineage>
</organism>
<keyword evidence="3" id="KW-0444">Lipid biosynthesis</keyword>
<keyword evidence="5" id="KW-0276">Fatty acid metabolism</keyword>
<sequence>MRASGGIKSIGAAAGRAVGRFSPRHLAFAVPILLLHLACGLIFLTGFSGPAVAVLLASFAVQVVGITLGYHRLLAHASFKTFRPVRFVLALCGVLACQNGPLWWVGHHRHHHRHADTEEDVHSPRESFFWSHMGWLFSPDCIAVRRELVRDLARLPEMRFLERGFYPLVLAYAGLLFLLGEGWRALDPATAASGMQFVVAGSIISTVLAYHAIWSANSVCHRFGSRRFATRDGSRNNLWVAIVTFGDGWHHNHHYCPWSARHGFRWWEIDLNYLLLRALSRLGLVWDIRLPPPRARG</sequence>
<feature type="transmembrane region" description="Helical" evidence="12">
    <location>
        <begin position="195"/>
        <end position="217"/>
    </location>
</feature>
<dbReference type="Proteomes" id="UP001301140">
    <property type="component" value="Unassembled WGS sequence"/>
</dbReference>
<dbReference type="GO" id="GO:0016020">
    <property type="term" value="C:membrane"/>
    <property type="evidence" value="ECO:0007669"/>
    <property type="project" value="UniProtKB-SubCell"/>
</dbReference>
<dbReference type="AlphaFoldDB" id="A0AAP3XS02"/>
<comment type="caution">
    <text evidence="14">The sequence shown here is derived from an EMBL/GenBank/DDBJ whole genome shotgun (WGS) entry which is preliminary data.</text>
</comment>
<feature type="transmembrane region" description="Helical" evidence="12">
    <location>
        <begin position="53"/>
        <end position="75"/>
    </location>
</feature>
<keyword evidence="15" id="KW-1185">Reference proteome</keyword>
<evidence type="ECO:0000256" key="10">
    <source>
        <dbReference type="ARBA" id="ARBA00023136"/>
    </source>
</evidence>
<keyword evidence="9" id="KW-0443">Lipid metabolism</keyword>
<proteinExistence type="inferred from homology"/>
<dbReference type="EMBL" id="JARGEQ010000092">
    <property type="protein sequence ID" value="MDF1586753.1"/>
    <property type="molecule type" value="Genomic_DNA"/>
</dbReference>
<dbReference type="PRINTS" id="PR00075">
    <property type="entry name" value="FACDDSATRASE"/>
</dbReference>
<feature type="transmembrane region" description="Helical" evidence="12">
    <location>
        <begin position="165"/>
        <end position="183"/>
    </location>
</feature>
<feature type="transmembrane region" description="Helical" evidence="12">
    <location>
        <begin position="26"/>
        <end position="47"/>
    </location>
</feature>
<name>A0AAP3XS02_9PROT</name>
<dbReference type="InterPro" id="IPR005804">
    <property type="entry name" value="FA_desaturase_dom"/>
</dbReference>
<evidence type="ECO:0000256" key="8">
    <source>
        <dbReference type="ARBA" id="ARBA00023004"/>
    </source>
</evidence>
<dbReference type="PANTHER" id="PTHR11351:SF31">
    <property type="entry name" value="DESATURASE 1, ISOFORM A-RELATED"/>
    <property type="match status" value="1"/>
</dbReference>
<dbReference type="CDD" id="cd03505">
    <property type="entry name" value="Delta9-FADS-like"/>
    <property type="match status" value="1"/>
</dbReference>
<evidence type="ECO:0000256" key="6">
    <source>
        <dbReference type="ARBA" id="ARBA00022989"/>
    </source>
</evidence>
<feature type="domain" description="Fatty acid desaturase" evidence="13">
    <location>
        <begin position="53"/>
        <end position="278"/>
    </location>
</feature>
<evidence type="ECO:0000259" key="13">
    <source>
        <dbReference type="Pfam" id="PF00487"/>
    </source>
</evidence>
<dbReference type="RefSeq" id="WP_327789171.1">
    <property type="nucleotide sequence ID" value="NZ_JARGEQ010000092.1"/>
</dbReference>
<dbReference type="Pfam" id="PF00487">
    <property type="entry name" value="FA_desaturase"/>
    <property type="match status" value="1"/>
</dbReference>
<keyword evidence="8" id="KW-0408">Iron</keyword>
<keyword evidence="4 12" id="KW-0812">Transmembrane</keyword>
<keyword evidence="11" id="KW-0275">Fatty acid biosynthesis</keyword>
<keyword evidence="6 12" id="KW-1133">Transmembrane helix</keyword>
<keyword evidence="7" id="KW-0560">Oxidoreductase</keyword>
<evidence type="ECO:0000256" key="7">
    <source>
        <dbReference type="ARBA" id="ARBA00023002"/>
    </source>
</evidence>
<evidence type="ECO:0000256" key="4">
    <source>
        <dbReference type="ARBA" id="ARBA00022692"/>
    </source>
</evidence>
<evidence type="ECO:0000313" key="14">
    <source>
        <dbReference type="EMBL" id="MDF1586753.1"/>
    </source>
</evidence>
<comment type="similarity">
    <text evidence="2">Belongs to the fatty acid desaturase type 2 family.</text>
</comment>
<evidence type="ECO:0000256" key="12">
    <source>
        <dbReference type="SAM" id="Phobius"/>
    </source>
</evidence>
<dbReference type="PANTHER" id="PTHR11351">
    <property type="entry name" value="ACYL-COA DESATURASE"/>
    <property type="match status" value="1"/>
</dbReference>